<sequence>MSAVAVETTASAHNPLDVVEEIVTANEWPFDRATEDELVVEIGGRWCDYRLYFVWQPDVSAMQFSCQFDMKVQAARRTAVAELLAEVNGRMWLGHFDVCSEEHTPMFRQTMLLRGARGAAVEQLEDLVEIALSECERFYPAFQFVIWGGKSAPEAVSAAILDTMGEA</sequence>
<dbReference type="KEGG" id="ahu:A6A40_05990"/>
<dbReference type="EMBL" id="CP015285">
    <property type="protein sequence ID" value="ANC91489.1"/>
    <property type="molecule type" value="Genomic_DNA"/>
</dbReference>
<dbReference type="AlphaFoldDB" id="A0A160JF62"/>
<gene>
    <name evidence="1" type="ORF">A6A40_05990</name>
</gene>
<evidence type="ECO:0008006" key="3">
    <source>
        <dbReference type="Google" id="ProtNLM"/>
    </source>
</evidence>
<dbReference type="CDD" id="cd17033">
    <property type="entry name" value="DR1245-like"/>
    <property type="match status" value="1"/>
</dbReference>
<name>A0A160JF62_9PROT</name>
<dbReference type="Proteomes" id="UP000077405">
    <property type="component" value="Chromosome"/>
</dbReference>
<proteinExistence type="predicted"/>
<dbReference type="OrthoDB" id="9792176at2"/>
<dbReference type="Pfam" id="PF10722">
    <property type="entry name" value="YbjN"/>
    <property type="match status" value="1"/>
</dbReference>
<accession>A0A160JF62</accession>
<protein>
    <recommendedName>
        <fullName evidence="3">YbjN domain-containing protein</fullName>
    </recommendedName>
</protein>
<evidence type="ECO:0000313" key="2">
    <source>
        <dbReference type="Proteomes" id="UP000077405"/>
    </source>
</evidence>
<keyword evidence="2" id="KW-1185">Reference proteome</keyword>
<dbReference type="InterPro" id="IPR019660">
    <property type="entry name" value="Put_sensory_transdc_reg_YbjN"/>
</dbReference>
<dbReference type="RefSeq" id="WP_063634592.1">
    <property type="nucleotide sequence ID" value="NZ_CP015285.1"/>
</dbReference>
<evidence type="ECO:0000313" key="1">
    <source>
        <dbReference type="EMBL" id="ANC91489.1"/>
    </source>
</evidence>
<dbReference type="STRING" id="1226968.A6A40_05990"/>
<organism evidence="1 2">
    <name type="scientific">Azospirillum humicireducens</name>
    <dbReference type="NCBI Taxonomy" id="1226968"/>
    <lineage>
        <taxon>Bacteria</taxon>
        <taxon>Pseudomonadati</taxon>
        <taxon>Pseudomonadota</taxon>
        <taxon>Alphaproteobacteria</taxon>
        <taxon>Rhodospirillales</taxon>
        <taxon>Azospirillaceae</taxon>
        <taxon>Azospirillum</taxon>
    </lineage>
</organism>
<reference evidence="1 2" key="1">
    <citation type="journal article" date="2013" name="Int. J. Syst. Evol. Microbiol.">
        <title>Azospirillum humicireducens sp. nov., a nitrogen-fixing bacterium isolated from a microbial fuel cell.</title>
        <authorList>
            <person name="Zhou S."/>
            <person name="Han L."/>
            <person name="Wang Y."/>
            <person name="Yang G."/>
            <person name="Zhuang L."/>
            <person name="Hu P."/>
        </authorList>
    </citation>
    <scope>NUCLEOTIDE SEQUENCE [LARGE SCALE GENOMIC DNA]</scope>
    <source>
        <strain evidence="1 2">SgZ-5</strain>
    </source>
</reference>